<keyword evidence="1" id="KW-0812">Transmembrane</keyword>
<feature type="transmembrane region" description="Helical" evidence="1">
    <location>
        <begin position="140"/>
        <end position="160"/>
    </location>
</feature>
<comment type="caution">
    <text evidence="3">The sequence shown here is derived from an EMBL/GenBank/DDBJ whole genome shotgun (WGS) entry which is preliminary data.</text>
</comment>
<keyword evidence="1" id="KW-0472">Membrane</keyword>
<gene>
    <name evidence="3" type="ORF">MVEN_01668900</name>
</gene>
<dbReference type="OrthoDB" id="3350812at2759"/>
<dbReference type="Proteomes" id="UP000620124">
    <property type="component" value="Unassembled WGS sequence"/>
</dbReference>
<accession>A0A8H7CR13</accession>
<protein>
    <recommendedName>
        <fullName evidence="2">DUF6533 domain-containing protein</fullName>
    </recommendedName>
</protein>
<organism evidence="3 4">
    <name type="scientific">Mycena venus</name>
    <dbReference type="NCBI Taxonomy" id="2733690"/>
    <lineage>
        <taxon>Eukaryota</taxon>
        <taxon>Fungi</taxon>
        <taxon>Dikarya</taxon>
        <taxon>Basidiomycota</taxon>
        <taxon>Agaricomycotina</taxon>
        <taxon>Agaricomycetes</taxon>
        <taxon>Agaricomycetidae</taxon>
        <taxon>Agaricales</taxon>
        <taxon>Marasmiineae</taxon>
        <taxon>Mycenaceae</taxon>
        <taxon>Mycena</taxon>
    </lineage>
</organism>
<keyword evidence="1" id="KW-1133">Transmembrane helix</keyword>
<sequence>MASQEPRWSHHSHHSRRSGSALTMDSLAAESDLRIISYVEVGCLALLTYDTLLNLDLEYRHIWSSKWGLIKCLYLWSRYGTFFDTSLAVLKRIDRDINLDPLKCNTLSKFITIFSGFGIGITEIILMTRTYALYGRSKKVLVFFMILWLSIGGFSIWAVINWMESVQVDPLPGISCDLYNSNDILLLCYIALLAGETVIVLLTLWKGFHTFYLVGSDAQYSHLITSFYRDGIMFYLVMLLTFIVVVVLQKRCTSSTPAHWRGTSSHHTLNFCLPLGYPCSGCCM</sequence>
<feature type="domain" description="DUF6533" evidence="2">
    <location>
        <begin position="38"/>
        <end position="83"/>
    </location>
</feature>
<evidence type="ECO:0000313" key="4">
    <source>
        <dbReference type="Proteomes" id="UP000620124"/>
    </source>
</evidence>
<evidence type="ECO:0000256" key="1">
    <source>
        <dbReference type="SAM" id="Phobius"/>
    </source>
</evidence>
<reference evidence="3" key="1">
    <citation type="submission" date="2020-05" db="EMBL/GenBank/DDBJ databases">
        <title>Mycena genomes resolve the evolution of fungal bioluminescence.</title>
        <authorList>
            <person name="Tsai I.J."/>
        </authorList>
    </citation>
    <scope>NUCLEOTIDE SEQUENCE</scope>
    <source>
        <strain evidence="3">CCC161011</strain>
    </source>
</reference>
<dbReference type="Pfam" id="PF20151">
    <property type="entry name" value="DUF6533"/>
    <property type="match status" value="1"/>
</dbReference>
<feature type="transmembrane region" description="Helical" evidence="1">
    <location>
        <begin position="110"/>
        <end position="128"/>
    </location>
</feature>
<feature type="transmembrane region" description="Helical" evidence="1">
    <location>
        <begin position="184"/>
        <end position="205"/>
    </location>
</feature>
<feature type="transmembrane region" description="Helical" evidence="1">
    <location>
        <begin position="226"/>
        <end position="248"/>
    </location>
</feature>
<dbReference type="AlphaFoldDB" id="A0A8H7CR13"/>
<dbReference type="InterPro" id="IPR045340">
    <property type="entry name" value="DUF6533"/>
</dbReference>
<evidence type="ECO:0000313" key="3">
    <source>
        <dbReference type="EMBL" id="KAF7345056.1"/>
    </source>
</evidence>
<keyword evidence="4" id="KW-1185">Reference proteome</keyword>
<evidence type="ECO:0000259" key="2">
    <source>
        <dbReference type="Pfam" id="PF20151"/>
    </source>
</evidence>
<dbReference type="EMBL" id="JACAZI010000014">
    <property type="protein sequence ID" value="KAF7345056.1"/>
    <property type="molecule type" value="Genomic_DNA"/>
</dbReference>
<proteinExistence type="predicted"/>
<name>A0A8H7CR13_9AGAR</name>